<name>A0A3N1KZH7_9PROT</name>
<dbReference type="OrthoDB" id="8481213at2"/>
<protein>
    <submittedName>
        <fullName evidence="2">Uncharacterized protein</fullName>
    </submittedName>
</protein>
<evidence type="ECO:0000313" key="3">
    <source>
        <dbReference type="Proteomes" id="UP000278222"/>
    </source>
</evidence>
<accession>A0A3N1KZH7</accession>
<dbReference type="EMBL" id="RJKX01000016">
    <property type="protein sequence ID" value="ROP83606.1"/>
    <property type="molecule type" value="Genomic_DNA"/>
</dbReference>
<dbReference type="Proteomes" id="UP000278222">
    <property type="component" value="Unassembled WGS sequence"/>
</dbReference>
<organism evidence="2 3">
    <name type="scientific">Stella humosa</name>
    <dbReference type="NCBI Taxonomy" id="94"/>
    <lineage>
        <taxon>Bacteria</taxon>
        <taxon>Pseudomonadati</taxon>
        <taxon>Pseudomonadota</taxon>
        <taxon>Alphaproteobacteria</taxon>
        <taxon>Rhodospirillales</taxon>
        <taxon>Stellaceae</taxon>
        <taxon>Stella</taxon>
    </lineage>
</organism>
<evidence type="ECO:0000313" key="2">
    <source>
        <dbReference type="EMBL" id="ROP83606.1"/>
    </source>
</evidence>
<reference evidence="2 3" key="1">
    <citation type="submission" date="2018-11" db="EMBL/GenBank/DDBJ databases">
        <title>Genomic Encyclopedia of Type Strains, Phase IV (KMG-IV): sequencing the most valuable type-strain genomes for metagenomic binning, comparative biology and taxonomic classification.</title>
        <authorList>
            <person name="Goeker M."/>
        </authorList>
    </citation>
    <scope>NUCLEOTIDE SEQUENCE [LARGE SCALE GENOMIC DNA]</scope>
    <source>
        <strain evidence="2 3">DSM 5900</strain>
    </source>
</reference>
<proteinExistence type="predicted"/>
<gene>
    <name evidence="2" type="ORF">EDC65_4255</name>
</gene>
<feature type="region of interest" description="Disordered" evidence="1">
    <location>
        <begin position="1"/>
        <end position="22"/>
    </location>
</feature>
<keyword evidence="3" id="KW-1185">Reference proteome</keyword>
<sequence>MALISRSPSTRPNARLVEKKPQKAEGNRAWLKRLGAPGGVVLEDNGIILLGGSSLTDFRIRVAQSVVRGDLFPSFWSHCGILLGDGLFAAVPLGPGHAAVDGGRDEVSTVPRSNGVQMSRLDDFDDPRRFPNVAVIRFARRHPGVRDHIARLKGDRGVIDLPAMILPWLGHVWGVGGAANPLLDGIGLPAAAFVETVFSMAGFELTPGLSSTSSCPEAIWQSAKWWTEFYEGLSGDAIAGAPYEAMCPEGFFAIRQPAAAILE</sequence>
<comment type="caution">
    <text evidence="2">The sequence shown here is derived from an EMBL/GenBank/DDBJ whole genome shotgun (WGS) entry which is preliminary data.</text>
</comment>
<dbReference type="AlphaFoldDB" id="A0A3N1KZH7"/>
<feature type="compositionally biased region" description="Polar residues" evidence="1">
    <location>
        <begin position="1"/>
        <end position="12"/>
    </location>
</feature>
<evidence type="ECO:0000256" key="1">
    <source>
        <dbReference type="SAM" id="MobiDB-lite"/>
    </source>
</evidence>
<dbReference type="RefSeq" id="WP_123693312.1">
    <property type="nucleotide sequence ID" value="NZ_AP019700.1"/>
</dbReference>